<keyword evidence="10" id="KW-0067">ATP-binding</keyword>
<keyword evidence="7 15" id="KW-0479">Metal-binding</keyword>
<dbReference type="SUPFAM" id="SSF52009">
    <property type="entry name" value="Phosphohistidine domain"/>
    <property type="match status" value="1"/>
</dbReference>
<keyword evidence="9 19" id="KW-0418">Kinase</keyword>
<feature type="domain" description="PEP-utilising enzyme mobile" evidence="16">
    <location>
        <begin position="436"/>
        <end position="516"/>
    </location>
</feature>
<feature type="binding site" evidence="14">
    <location>
        <position position="758"/>
    </location>
    <ligand>
        <name>substrate</name>
    </ligand>
</feature>
<protein>
    <recommendedName>
        <fullName evidence="5 12">Pyruvate, phosphate dikinase</fullName>
        <ecNumber evidence="4 12">2.7.9.1</ecNumber>
    </recommendedName>
</protein>
<dbReference type="SUPFAM" id="SSF56059">
    <property type="entry name" value="Glutathione synthetase ATP-binding domain-like"/>
    <property type="match status" value="1"/>
</dbReference>
<dbReference type="InterPro" id="IPR040442">
    <property type="entry name" value="Pyrv_kinase-like_dom_sf"/>
</dbReference>
<comment type="similarity">
    <text evidence="3 12">Belongs to the PEP-utilizing enzyme family.</text>
</comment>
<evidence type="ECO:0000256" key="4">
    <source>
        <dbReference type="ARBA" id="ARBA00011994"/>
    </source>
</evidence>
<dbReference type="GO" id="GO:0050242">
    <property type="term" value="F:pyruvate, phosphate dikinase activity"/>
    <property type="evidence" value="ECO:0007669"/>
    <property type="project" value="UniProtKB-UniRule"/>
</dbReference>
<evidence type="ECO:0000256" key="13">
    <source>
        <dbReference type="PIRSR" id="PIRSR000853-1"/>
    </source>
</evidence>
<dbReference type="AlphaFoldDB" id="A0A4R3M6M1"/>
<dbReference type="InterPro" id="IPR010121">
    <property type="entry name" value="Pyruvate_phosphate_dikinase"/>
</dbReference>
<comment type="cofactor">
    <cofactor evidence="1 12 15">
        <name>Mg(2+)</name>
        <dbReference type="ChEBI" id="CHEBI:18420"/>
    </cofactor>
</comment>
<evidence type="ECO:0000259" key="17">
    <source>
        <dbReference type="Pfam" id="PF01326"/>
    </source>
</evidence>
<dbReference type="InterPro" id="IPR036637">
    <property type="entry name" value="Phosphohistidine_dom_sf"/>
</dbReference>
<dbReference type="InterPro" id="IPR015813">
    <property type="entry name" value="Pyrv/PenolPyrv_kinase-like_dom"/>
</dbReference>
<evidence type="ECO:0000256" key="3">
    <source>
        <dbReference type="ARBA" id="ARBA00007837"/>
    </source>
</evidence>
<organism evidence="19 20">
    <name type="scientific">Tepidamorphus gemmatus</name>
    <dbReference type="NCBI Taxonomy" id="747076"/>
    <lineage>
        <taxon>Bacteria</taxon>
        <taxon>Pseudomonadati</taxon>
        <taxon>Pseudomonadota</taxon>
        <taxon>Alphaproteobacteria</taxon>
        <taxon>Hyphomicrobiales</taxon>
        <taxon>Tepidamorphaceae</taxon>
        <taxon>Tepidamorphus</taxon>
    </lineage>
</organism>
<feature type="active site" description="Proton donor" evidence="13">
    <location>
        <position position="844"/>
    </location>
</feature>
<evidence type="ECO:0000256" key="11">
    <source>
        <dbReference type="ARBA" id="ARBA00022842"/>
    </source>
</evidence>
<dbReference type="Gene3D" id="3.30.470.20">
    <property type="entry name" value="ATP-grasp fold, B domain"/>
    <property type="match status" value="1"/>
</dbReference>
<feature type="binding site" evidence="14">
    <location>
        <position position="630"/>
    </location>
    <ligand>
        <name>substrate</name>
    </ligand>
</feature>
<evidence type="ECO:0000256" key="1">
    <source>
        <dbReference type="ARBA" id="ARBA00001946"/>
    </source>
</evidence>
<keyword evidence="8" id="KW-0547">Nucleotide-binding</keyword>
<dbReference type="Pfam" id="PF00391">
    <property type="entry name" value="PEP-utilizers"/>
    <property type="match status" value="1"/>
</dbReference>
<dbReference type="Gene3D" id="3.20.20.60">
    <property type="entry name" value="Phosphoenolpyruvate-binding domains"/>
    <property type="match status" value="1"/>
</dbReference>
<dbReference type="NCBIfam" id="TIGR01828">
    <property type="entry name" value="pyru_phos_dikin"/>
    <property type="match status" value="1"/>
</dbReference>
<dbReference type="PANTHER" id="PTHR22931">
    <property type="entry name" value="PHOSPHOENOLPYRUVATE DIKINASE-RELATED"/>
    <property type="match status" value="1"/>
</dbReference>
<dbReference type="SUPFAM" id="SSF51621">
    <property type="entry name" value="Phosphoenolpyruvate/pyruvate domain"/>
    <property type="match status" value="1"/>
</dbReference>
<evidence type="ECO:0000256" key="10">
    <source>
        <dbReference type="ARBA" id="ARBA00022840"/>
    </source>
</evidence>
<dbReference type="InterPro" id="IPR002192">
    <property type="entry name" value="PPDK_AMP/ATP-bd"/>
</dbReference>
<dbReference type="Pfam" id="PF01326">
    <property type="entry name" value="PPDK_N"/>
    <property type="match status" value="1"/>
</dbReference>
<evidence type="ECO:0000256" key="8">
    <source>
        <dbReference type="ARBA" id="ARBA00022741"/>
    </source>
</evidence>
<evidence type="ECO:0000259" key="18">
    <source>
        <dbReference type="Pfam" id="PF02896"/>
    </source>
</evidence>
<evidence type="ECO:0000313" key="20">
    <source>
        <dbReference type="Proteomes" id="UP000295678"/>
    </source>
</evidence>
<dbReference type="RefSeq" id="WP_132807404.1">
    <property type="nucleotide sequence ID" value="NZ_SMAK01000010.1"/>
</dbReference>
<dbReference type="Gene3D" id="1.10.189.10">
    <property type="entry name" value="Pyruvate Phosphate Dikinase, domain 2"/>
    <property type="match status" value="1"/>
</dbReference>
<feature type="binding site" evidence="15">
    <location>
        <position position="782"/>
    </location>
    <ligand>
        <name>Mg(2+)</name>
        <dbReference type="ChEBI" id="CHEBI:18420"/>
    </ligand>
</feature>
<dbReference type="PROSITE" id="PS00370">
    <property type="entry name" value="PEP_ENZYMES_PHOS_SITE"/>
    <property type="match status" value="1"/>
</dbReference>
<feature type="binding site" evidence="15">
    <location>
        <position position="758"/>
    </location>
    <ligand>
        <name>Mg(2+)</name>
        <dbReference type="ChEBI" id="CHEBI:18420"/>
    </ligand>
</feature>
<dbReference type="InterPro" id="IPR000121">
    <property type="entry name" value="PEP_util_C"/>
</dbReference>
<dbReference type="PIRSF" id="PIRSF000853">
    <property type="entry name" value="PPDK"/>
    <property type="match status" value="1"/>
</dbReference>
<keyword evidence="19" id="KW-0670">Pyruvate</keyword>
<keyword evidence="11 15" id="KW-0460">Magnesium</keyword>
<proteinExistence type="inferred from homology"/>
<keyword evidence="6" id="KW-0808">Transferase</keyword>
<dbReference type="Gene3D" id="1.20.80.30">
    <property type="match status" value="1"/>
</dbReference>
<feature type="active site" description="Tele-phosphohistidine intermediate" evidence="13">
    <location>
        <position position="468"/>
    </location>
</feature>
<comment type="function">
    <text evidence="2">Catalyzes the reversible phosphorylation of pyruvate and phosphate.</text>
</comment>
<sequence length="892" mass="97015">MAKWVYGFGDGTAEGTAGMRELLGGKGANLAEMSSLGLPVPPGFTISTEVCTYYYAHDRQYPADLRDQVDAALARVGALVGKRFGDTKNPLLVSVRSGARASMPGMMDTVLNLGLNDETVEAVAALAGDRRFAFDSYRRFIQMYSNVVLGIDHHNFEDILEFYKDEKGHTLDTDLSADEWQEIVARYKICVEEHLGKPFPQDPAEQLWGAIGAVFGSWMNQRAITYRRLNAIPESWGTAVNVQAMVFGNMGETSATGVAFTRNPSTGEKELYGEFLVNAQGEDVVAGIRTPQDLTERARIAAGSDKPSLEALMPDCFAEFTRICDTLERHYRDMQDLEFTIERGKLWMLQTRSGKRTARAALRIAVDLANEGLISRDEAIRRVDPQALDQLLHPTIDPKAERKVMARGLPASPGAAQGEIVFDADTAEELAAEGRKVILVRVETSPEDIHGMHAAQGILTTRGGMTSHAAVVARGMGKPCVSGAGMIRVDYATGTMTAGGVTLKRGDVVTIDGSTGEVLLGEVSMLQPELSGEFAALMEWADAARRMKVRTNAETPADARTARQFGAEGIGLCRTEHMFFDEGRIVAVREMILADGEAGRRAALAKILPMQRQDFVELFEIMAGLPVTIRLLDPPLHEFLPQAEEELAEVAASIGADIQKLRARVQDLHEFNPMLGHRGCRLGITYPEIYEMQARAIFEAAAEAAARTGAPVVPEVMIPLVATRAELDMLKGRIVAVAEAVNREKGTTIKYQIGTMIELPRAALRAAEIAATAEFFSFGTNDLTQTTFGISRDDSARFLAEYVEKGLLESDPFVTLDRDGVGELVRIAAERGRAARPDIKLGICGEHGGDPASIAFCEEVGLDYVSCSPYRVPIARLAAAQAALGQAIERDR</sequence>
<dbReference type="EC" id="2.7.9.1" evidence="4 12"/>
<evidence type="ECO:0000256" key="5">
    <source>
        <dbReference type="ARBA" id="ARBA00020138"/>
    </source>
</evidence>
<feature type="binding site" evidence="14">
    <location>
        <position position="574"/>
    </location>
    <ligand>
        <name>substrate</name>
    </ligand>
</feature>
<reference evidence="19 20" key="1">
    <citation type="submission" date="2019-03" db="EMBL/GenBank/DDBJ databases">
        <title>Genomic Encyclopedia of Type Strains, Phase IV (KMG-IV): sequencing the most valuable type-strain genomes for metagenomic binning, comparative biology and taxonomic classification.</title>
        <authorList>
            <person name="Goeker M."/>
        </authorList>
    </citation>
    <scope>NUCLEOTIDE SEQUENCE [LARGE SCALE GENOMIC DNA]</scope>
    <source>
        <strain evidence="19 20">DSM 19345</strain>
    </source>
</reference>
<evidence type="ECO:0000256" key="15">
    <source>
        <dbReference type="PIRSR" id="PIRSR000853-3"/>
    </source>
</evidence>
<feature type="binding site" evidence="14">
    <location>
        <position position="782"/>
    </location>
    <ligand>
        <name>substrate</name>
    </ligand>
</feature>
<comment type="caution">
    <text evidence="19">The sequence shown here is derived from an EMBL/GenBank/DDBJ whole genome shotgun (WGS) entry which is preliminary data.</text>
</comment>
<dbReference type="Gene3D" id="3.50.30.10">
    <property type="entry name" value="Phosphohistidine domain"/>
    <property type="match status" value="1"/>
</dbReference>
<dbReference type="Pfam" id="PF02896">
    <property type="entry name" value="PEP-utilizers_C"/>
    <property type="match status" value="1"/>
</dbReference>
<dbReference type="PANTHER" id="PTHR22931:SF9">
    <property type="entry name" value="PYRUVATE, PHOSPHATE DIKINASE 1, CHLOROPLASTIC"/>
    <property type="match status" value="1"/>
</dbReference>
<evidence type="ECO:0000259" key="16">
    <source>
        <dbReference type="Pfam" id="PF00391"/>
    </source>
</evidence>
<feature type="binding site" evidence="14">
    <location>
        <position position="781"/>
    </location>
    <ligand>
        <name>substrate</name>
    </ligand>
</feature>
<evidence type="ECO:0000256" key="14">
    <source>
        <dbReference type="PIRSR" id="PIRSR000853-2"/>
    </source>
</evidence>
<evidence type="ECO:0000256" key="2">
    <source>
        <dbReference type="ARBA" id="ARBA00003144"/>
    </source>
</evidence>
<dbReference type="OrthoDB" id="9765468at2"/>
<dbReference type="NCBIfam" id="NF004531">
    <property type="entry name" value="PRK05878.1"/>
    <property type="match status" value="1"/>
</dbReference>
<dbReference type="EMBL" id="SMAK01000010">
    <property type="protein sequence ID" value="TCT07187.1"/>
    <property type="molecule type" value="Genomic_DNA"/>
</dbReference>
<feature type="binding site" evidence="14">
    <location>
        <position position="779"/>
    </location>
    <ligand>
        <name>substrate</name>
    </ligand>
</feature>
<evidence type="ECO:0000256" key="9">
    <source>
        <dbReference type="ARBA" id="ARBA00022777"/>
    </source>
</evidence>
<gene>
    <name evidence="19" type="ORF">EDC22_11034</name>
</gene>
<dbReference type="InterPro" id="IPR018274">
    <property type="entry name" value="PEP_util_AS"/>
</dbReference>
<feature type="domain" description="Pyruvate phosphate dikinase AMP/ATP-binding" evidence="17">
    <location>
        <begin position="60"/>
        <end position="364"/>
    </location>
</feature>
<comment type="catalytic activity">
    <reaction evidence="12">
        <text>pyruvate + phosphate + ATP = phosphoenolpyruvate + AMP + diphosphate + H(+)</text>
        <dbReference type="Rhea" id="RHEA:10756"/>
        <dbReference type="ChEBI" id="CHEBI:15361"/>
        <dbReference type="ChEBI" id="CHEBI:15378"/>
        <dbReference type="ChEBI" id="CHEBI:30616"/>
        <dbReference type="ChEBI" id="CHEBI:33019"/>
        <dbReference type="ChEBI" id="CHEBI:43474"/>
        <dbReference type="ChEBI" id="CHEBI:58702"/>
        <dbReference type="ChEBI" id="CHEBI:456215"/>
        <dbReference type="EC" id="2.7.9.1"/>
    </reaction>
</comment>
<dbReference type="Gene3D" id="3.30.1490.20">
    <property type="entry name" value="ATP-grasp fold, A domain"/>
    <property type="match status" value="1"/>
</dbReference>
<keyword evidence="20" id="KW-1185">Reference proteome</keyword>
<accession>A0A4R3M6M1</accession>
<dbReference type="PROSITE" id="PS00742">
    <property type="entry name" value="PEP_ENZYMES_2"/>
    <property type="match status" value="1"/>
</dbReference>
<dbReference type="GO" id="GO:0016301">
    <property type="term" value="F:kinase activity"/>
    <property type="evidence" value="ECO:0007669"/>
    <property type="project" value="UniProtKB-UniRule"/>
</dbReference>
<feature type="domain" description="PEP-utilising enzyme C-terminal" evidence="18">
    <location>
        <begin position="531"/>
        <end position="882"/>
    </location>
</feature>
<dbReference type="GO" id="GO:0046872">
    <property type="term" value="F:metal ion binding"/>
    <property type="evidence" value="ECO:0007669"/>
    <property type="project" value="UniProtKB-UniRule"/>
</dbReference>
<dbReference type="InterPro" id="IPR008279">
    <property type="entry name" value="PEP-util_enz_mobile_dom"/>
</dbReference>
<name>A0A4R3M6M1_9HYPH</name>
<evidence type="ECO:0000256" key="12">
    <source>
        <dbReference type="PIRNR" id="PIRNR000853"/>
    </source>
</evidence>
<dbReference type="InterPro" id="IPR013815">
    <property type="entry name" value="ATP_grasp_subdomain_1"/>
</dbReference>
<dbReference type="Proteomes" id="UP000295678">
    <property type="component" value="Unassembled WGS sequence"/>
</dbReference>
<dbReference type="InterPro" id="IPR023151">
    <property type="entry name" value="PEP_util_CS"/>
</dbReference>
<dbReference type="GO" id="GO:0005524">
    <property type="term" value="F:ATP binding"/>
    <property type="evidence" value="ECO:0007669"/>
    <property type="project" value="UniProtKB-UniRule"/>
</dbReference>
<evidence type="ECO:0000256" key="7">
    <source>
        <dbReference type="ARBA" id="ARBA00022723"/>
    </source>
</evidence>
<evidence type="ECO:0000313" key="19">
    <source>
        <dbReference type="EMBL" id="TCT07187.1"/>
    </source>
</evidence>
<feature type="binding site" evidence="14">
    <location>
        <position position="780"/>
    </location>
    <ligand>
        <name>substrate</name>
    </ligand>
</feature>
<evidence type="ECO:0000256" key="6">
    <source>
        <dbReference type="ARBA" id="ARBA00022679"/>
    </source>
</evidence>